<comment type="caution">
    <text evidence="3">The sequence shown here is derived from an EMBL/GenBank/DDBJ whole genome shotgun (WGS) entry which is preliminary data.</text>
</comment>
<dbReference type="EMBL" id="JAGISH010000003">
    <property type="protein sequence ID" value="MBP0482345.1"/>
    <property type="molecule type" value="Genomic_DNA"/>
</dbReference>
<dbReference type="SUPFAM" id="SSF89946">
    <property type="entry name" value="Hypothetical protein VC0424"/>
    <property type="match status" value="1"/>
</dbReference>
<protein>
    <submittedName>
        <fullName evidence="3">Ribonuclease E inhibitor RraB</fullName>
    </submittedName>
</protein>
<dbReference type="AlphaFoldDB" id="A0A940S339"/>
<dbReference type="Pfam" id="PF06877">
    <property type="entry name" value="RraB"/>
    <property type="match status" value="1"/>
</dbReference>
<feature type="domain" description="Regulator of ribonuclease activity B" evidence="2">
    <location>
        <begin position="16"/>
        <end position="118"/>
    </location>
</feature>
<feature type="compositionally biased region" description="Basic and acidic residues" evidence="1">
    <location>
        <begin position="16"/>
        <end position="27"/>
    </location>
</feature>
<sequence>MSDQDFAAHDFNAQRAETRETYTELRDGPGLPEFADVDYFLVPASEGSDWLSLADALSKEGYDCEWIEPAAEDGEEEDGNYLIATLADQMISADSIWVGEELATRIGLEHGFTPDGWGLLGDSED</sequence>
<dbReference type="Proteomes" id="UP000675940">
    <property type="component" value="Unassembled WGS sequence"/>
</dbReference>
<gene>
    <name evidence="3" type="ORF">J5474_07550</name>
</gene>
<feature type="region of interest" description="Disordered" evidence="1">
    <location>
        <begin position="1"/>
        <end position="27"/>
    </location>
</feature>
<dbReference type="InterPro" id="IPR009671">
    <property type="entry name" value="RraB_dom"/>
</dbReference>
<reference evidence="3" key="1">
    <citation type="submission" date="2021-03" db="EMBL/GenBank/DDBJ databases">
        <title>Sagittula salina sp. nov. strain M10.9X isolated from the marine waste.</title>
        <authorList>
            <person name="Satari L."/>
            <person name="Molina-Menor E."/>
            <person name="Vidal-Verdu A."/>
            <person name="Pascual J."/>
            <person name="Pereto J."/>
            <person name="Porcar M."/>
        </authorList>
    </citation>
    <scope>NUCLEOTIDE SEQUENCE</scope>
    <source>
        <strain evidence="3">M10.9X</strain>
    </source>
</reference>
<name>A0A940S339_9RHOB</name>
<dbReference type="InterPro" id="IPR036701">
    <property type="entry name" value="RraB-like_sf"/>
</dbReference>
<evidence type="ECO:0000259" key="2">
    <source>
        <dbReference type="Pfam" id="PF06877"/>
    </source>
</evidence>
<organism evidence="3 4">
    <name type="scientific">Sagittula salina</name>
    <dbReference type="NCBI Taxonomy" id="2820268"/>
    <lineage>
        <taxon>Bacteria</taxon>
        <taxon>Pseudomonadati</taxon>
        <taxon>Pseudomonadota</taxon>
        <taxon>Alphaproteobacteria</taxon>
        <taxon>Rhodobacterales</taxon>
        <taxon>Roseobacteraceae</taxon>
        <taxon>Sagittula</taxon>
    </lineage>
</organism>
<dbReference type="RefSeq" id="WP_209360198.1">
    <property type="nucleotide sequence ID" value="NZ_JAGISH010000003.1"/>
</dbReference>
<proteinExistence type="predicted"/>
<keyword evidence="4" id="KW-1185">Reference proteome</keyword>
<evidence type="ECO:0000256" key="1">
    <source>
        <dbReference type="SAM" id="MobiDB-lite"/>
    </source>
</evidence>
<accession>A0A940S339</accession>
<evidence type="ECO:0000313" key="3">
    <source>
        <dbReference type="EMBL" id="MBP0482345.1"/>
    </source>
</evidence>
<evidence type="ECO:0000313" key="4">
    <source>
        <dbReference type="Proteomes" id="UP000675940"/>
    </source>
</evidence>